<proteinExistence type="predicted"/>
<name>A0A8K0XLI4_9AGAR</name>
<sequence length="224" mass="24136">MAVGAGVGVMAGWRGEAGRRCGDGACEGGNKVTHRLASWPSDSPPPSLSCGPSSHGILVHSGDPCLLVAVLALSVKRYHAPSWTDGLHDMAALQQLLYWGHVDIIDVFPLKTMDVERDTDVGPPPALRSAVHPLGENHWLWVILMCAQALSFALSPTTPENTGGMLKRSVIWGQKRLWGMLWGRVRVLAVGDDDDGRARGKEAGKMSRGGREEGSHLHTSDYPY</sequence>
<gene>
    <name evidence="2" type="ORF">BXZ70DRAFT_1079866</name>
</gene>
<feature type="compositionally biased region" description="Basic and acidic residues" evidence="1">
    <location>
        <begin position="196"/>
        <end position="224"/>
    </location>
</feature>
<accession>A0A8K0XLI4</accession>
<comment type="caution">
    <text evidence="2">The sequence shown here is derived from an EMBL/GenBank/DDBJ whole genome shotgun (WGS) entry which is preliminary data.</text>
</comment>
<evidence type="ECO:0000256" key="1">
    <source>
        <dbReference type="SAM" id="MobiDB-lite"/>
    </source>
</evidence>
<feature type="region of interest" description="Disordered" evidence="1">
    <location>
        <begin position="193"/>
        <end position="224"/>
    </location>
</feature>
<keyword evidence="3" id="KW-1185">Reference proteome</keyword>
<evidence type="ECO:0000313" key="2">
    <source>
        <dbReference type="EMBL" id="KAH8091009.1"/>
    </source>
</evidence>
<protein>
    <submittedName>
        <fullName evidence="2">Uncharacterized protein</fullName>
    </submittedName>
</protein>
<dbReference type="EMBL" id="JAEVFJ010000037">
    <property type="protein sequence ID" value="KAH8091009.1"/>
    <property type="molecule type" value="Genomic_DNA"/>
</dbReference>
<dbReference type="Proteomes" id="UP000813824">
    <property type="component" value="Unassembled WGS sequence"/>
</dbReference>
<evidence type="ECO:0000313" key="3">
    <source>
        <dbReference type="Proteomes" id="UP000813824"/>
    </source>
</evidence>
<dbReference type="AlphaFoldDB" id="A0A8K0XLI4"/>
<organism evidence="2 3">
    <name type="scientific">Cristinia sonorae</name>
    <dbReference type="NCBI Taxonomy" id="1940300"/>
    <lineage>
        <taxon>Eukaryota</taxon>
        <taxon>Fungi</taxon>
        <taxon>Dikarya</taxon>
        <taxon>Basidiomycota</taxon>
        <taxon>Agaricomycotina</taxon>
        <taxon>Agaricomycetes</taxon>
        <taxon>Agaricomycetidae</taxon>
        <taxon>Agaricales</taxon>
        <taxon>Pleurotineae</taxon>
        <taxon>Stephanosporaceae</taxon>
        <taxon>Cristinia</taxon>
    </lineage>
</organism>
<reference evidence="2" key="1">
    <citation type="journal article" date="2021" name="New Phytol.">
        <title>Evolutionary innovations through gain and loss of genes in the ectomycorrhizal Boletales.</title>
        <authorList>
            <person name="Wu G."/>
            <person name="Miyauchi S."/>
            <person name="Morin E."/>
            <person name="Kuo A."/>
            <person name="Drula E."/>
            <person name="Varga T."/>
            <person name="Kohler A."/>
            <person name="Feng B."/>
            <person name="Cao Y."/>
            <person name="Lipzen A."/>
            <person name="Daum C."/>
            <person name="Hundley H."/>
            <person name="Pangilinan J."/>
            <person name="Johnson J."/>
            <person name="Barry K."/>
            <person name="LaButti K."/>
            <person name="Ng V."/>
            <person name="Ahrendt S."/>
            <person name="Min B."/>
            <person name="Choi I.G."/>
            <person name="Park H."/>
            <person name="Plett J.M."/>
            <person name="Magnuson J."/>
            <person name="Spatafora J.W."/>
            <person name="Nagy L.G."/>
            <person name="Henrissat B."/>
            <person name="Grigoriev I.V."/>
            <person name="Yang Z.L."/>
            <person name="Xu J."/>
            <person name="Martin F.M."/>
        </authorList>
    </citation>
    <scope>NUCLEOTIDE SEQUENCE</scope>
    <source>
        <strain evidence="2">KKN 215</strain>
    </source>
</reference>